<feature type="transmembrane region" description="Helical" evidence="7">
    <location>
        <begin position="140"/>
        <end position="156"/>
    </location>
</feature>
<gene>
    <name evidence="8" type="ORF">Y5W_01352</name>
</gene>
<comment type="subcellular location">
    <subcellularLocation>
        <location evidence="1">Cell membrane</location>
        <topology evidence="1">Multi-pass membrane protein</topology>
    </subcellularLocation>
</comment>
<feature type="transmembrane region" description="Helical" evidence="7">
    <location>
        <begin position="247"/>
        <end position="269"/>
    </location>
</feature>
<keyword evidence="5 7" id="KW-1133">Transmembrane helix</keyword>
<feature type="transmembrane region" description="Helical" evidence="7">
    <location>
        <begin position="115"/>
        <end position="134"/>
    </location>
</feature>
<feature type="transmembrane region" description="Helical" evidence="7">
    <location>
        <begin position="84"/>
        <end position="103"/>
    </location>
</feature>
<keyword evidence="9" id="KW-1185">Reference proteome</keyword>
<dbReference type="PANTHER" id="PTHR22926:SF3">
    <property type="entry name" value="UNDECAPRENYL-PHOSPHATE ALPHA-N-ACETYLGLUCOSAMINYL 1-PHOSPHATE TRANSFERASE"/>
    <property type="match status" value="1"/>
</dbReference>
<accession>A0ABS0API7</accession>
<evidence type="ECO:0000256" key="3">
    <source>
        <dbReference type="ARBA" id="ARBA00022679"/>
    </source>
</evidence>
<evidence type="ECO:0000256" key="1">
    <source>
        <dbReference type="ARBA" id="ARBA00004651"/>
    </source>
</evidence>
<sequence>MIGGAVVFVGLMMAGLATGLWHGDGWGWFLAGAIILTTVGILDDIHDISARWRFLIQGVTVAAACALSGVYINDLGMLLGEEVLVLGLGFGLFFTVVCALACINAYSMVDGIDGLAGGVTLVTLSGVAILSVAAGQTNTGLFAALAGLALVVYLLFNLEIPLLRGYKMFLGDGGSNLLGFLVLWMVVAGSQRDGSFAPVVAVWLVGIPILDMLAVFVRRSLSGHSPFQADRTHLHHLLMSQGLGPRATLAIIVLMHGAMVLIGVAGTLLGWTEMALTVGTFVAAGLYATFNYLLVAKRLPFLSSIQS</sequence>
<dbReference type="InterPro" id="IPR000715">
    <property type="entry name" value="Glycosyl_transferase_4"/>
</dbReference>
<evidence type="ECO:0000313" key="9">
    <source>
        <dbReference type="Proteomes" id="UP000662703"/>
    </source>
</evidence>
<proteinExistence type="predicted"/>
<feature type="transmembrane region" description="Helical" evidence="7">
    <location>
        <begin position="275"/>
        <end position="295"/>
    </location>
</feature>
<reference evidence="8 9" key="1">
    <citation type="submission" date="2012-09" db="EMBL/GenBank/DDBJ databases">
        <title>Genome Sequence of alkane-degrading Bacterium Alcanivorax sp. 521-1.</title>
        <authorList>
            <person name="Lai Q."/>
            <person name="Shao Z."/>
        </authorList>
    </citation>
    <scope>NUCLEOTIDE SEQUENCE [LARGE SCALE GENOMIC DNA]</scope>
    <source>
        <strain evidence="8 9">521-1</strain>
    </source>
</reference>
<keyword evidence="6 7" id="KW-0472">Membrane</keyword>
<evidence type="ECO:0000256" key="7">
    <source>
        <dbReference type="SAM" id="Phobius"/>
    </source>
</evidence>
<keyword evidence="3" id="KW-0808">Transferase</keyword>
<keyword evidence="4 7" id="KW-0812">Transmembrane</keyword>
<evidence type="ECO:0000256" key="2">
    <source>
        <dbReference type="ARBA" id="ARBA00022475"/>
    </source>
</evidence>
<feature type="transmembrane region" description="Helical" evidence="7">
    <location>
        <begin position="26"/>
        <end position="42"/>
    </location>
</feature>
<evidence type="ECO:0000256" key="5">
    <source>
        <dbReference type="ARBA" id="ARBA00022989"/>
    </source>
</evidence>
<feature type="transmembrane region" description="Helical" evidence="7">
    <location>
        <begin position="54"/>
        <end position="72"/>
    </location>
</feature>
<keyword evidence="2" id="KW-1003">Cell membrane</keyword>
<comment type="caution">
    <text evidence="8">The sequence shown here is derived from an EMBL/GenBank/DDBJ whole genome shotgun (WGS) entry which is preliminary data.</text>
</comment>
<evidence type="ECO:0000313" key="8">
    <source>
        <dbReference type="EMBL" id="MBF5056058.1"/>
    </source>
</evidence>
<dbReference type="Pfam" id="PF00953">
    <property type="entry name" value="Glycos_transf_4"/>
    <property type="match status" value="1"/>
</dbReference>
<dbReference type="EMBL" id="ARXX01000016">
    <property type="protein sequence ID" value="MBF5056058.1"/>
    <property type="molecule type" value="Genomic_DNA"/>
</dbReference>
<evidence type="ECO:0000256" key="4">
    <source>
        <dbReference type="ARBA" id="ARBA00022692"/>
    </source>
</evidence>
<dbReference type="CDD" id="cd06853">
    <property type="entry name" value="GT_WecA_like"/>
    <property type="match status" value="1"/>
</dbReference>
<protein>
    <submittedName>
        <fullName evidence="8">Undecaprenyl-phosphate alpha-N-acetylglucosaminyl 1-phosphatetransferase</fullName>
    </submittedName>
</protein>
<feature type="transmembrane region" description="Helical" evidence="7">
    <location>
        <begin position="168"/>
        <end position="190"/>
    </location>
</feature>
<feature type="transmembrane region" description="Helical" evidence="7">
    <location>
        <begin position="196"/>
        <end position="217"/>
    </location>
</feature>
<name>A0ABS0API7_9GAMM</name>
<dbReference type="PANTHER" id="PTHR22926">
    <property type="entry name" value="PHOSPHO-N-ACETYLMURAMOYL-PENTAPEPTIDE-TRANSFERASE"/>
    <property type="match status" value="1"/>
</dbReference>
<dbReference type="Proteomes" id="UP000662703">
    <property type="component" value="Unassembled WGS sequence"/>
</dbReference>
<evidence type="ECO:0000256" key="6">
    <source>
        <dbReference type="ARBA" id="ARBA00023136"/>
    </source>
</evidence>
<organism evidence="8 9">
    <name type="scientific">Alloalcanivorax profundimaris</name>
    <dbReference type="NCBI Taxonomy" id="2735259"/>
    <lineage>
        <taxon>Bacteria</taxon>
        <taxon>Pseudomonadati</taxon>
        <taxon>Pseudomonadota</taxon>
        <taxon>Gammaproteobacteria</taxon>
        <taxon>Oceanospirillales</taxon>
        <taxon>Alcanivoracaceae</taxon>
        <taxon>Alloalcanivorax</taxon>
    </lineage>
</organism>